<evidence type="ECO:0000256" key="1">
    <source>
        <dbReference type="SAM" id="Coils"/>
    </source>
</evidence>
<feature type="coiled-coil region" evidence="1">
    <location>
        <begin position="454"/>
        <end position="523"/>
    </location>
</feature>
<sequence>MRDRDSSSSSLTLPPLDYLQPSPVRGQLEPHDELTRKSGCRFLQCTDTPNELKVLLPPRTAQIYALLLQAERVELEKQHDASWQRIFDIRRLKDRMIRKCQRLAKAYSASNPGTRISFLTLHAPPDFRVKEIEKWIRLQEGSDVLKRMISPDTLRQRGSFCCDRCANLVPHNHTVSSRRSSVQTAHSRRSSISEKLPQKGSTLSRRPSMSTSDTTPKHPSPHRSAVISENTIQGVRSQEIHAEERASLHTSNHFQENVTSIVEERTKVRGSSRRQNISIEASRVTEDKLQGTRRSIHTIAEDPHEFAMDNTNRSSGESHSEVESLTRLSIASSDPLPVPYHGSTSATFMEICDSPVDASRPEPNKPRETDLSAEDSTPSPPSEDDPTMDDMARLDMSRRRSSLKRSNSELRMSLAYSTKTVSWAMDRDWAHQMTKYHAAAAQVEHADEEWGVICQKYEEELAGLKALRRNVTHTLSRLRIETEKLQREDEVVRDQEEKLRQGYEQLEQKHGQYRAKVKACLQETEQVLTLCGTKRDGALCGP</sequence>
<dbReference type="EMBL" id="WHUW01000005">
    <property type="protein sequence ID" value="KAF8445897.1"/>
    <property type="molecule type" value="Genomic_DNA"/>
</dbReference>
<evidence type="ECO:0000313" key="3">
    <source>
        <dbReference type="EMBL" id="KAF8445897.1"/>
    </source>
</evidence>
<feature type="compositionally biased region" description="Polar residues" evidence="2">
    <location>
        <begin position="174"/>
        <end position="185"/>
    </location>
</feature>
<comment type="caution">
    <text evidence="3">The sequence shown here is derived from an EMBL/GenBank/DDBJ whole genome shotgun (WGS) entry which is preliminary data.</text>
</comment>
<gene>
    <name evidence="3" type="ORF">L210DRAFT_975890</name>
</gene>
<evidence type="ECO:0000256" key="2">
    <source>
        <dbReference type="SAM" id="MobiDB-lite"/>
    </source>
</evidence>
<proteinExistence type="predicted"/>
<feature type="compositionally biased region" description="Basic and acidic residues" evidence="2">
    <location>
        <begin position="359"/>
        <end position="370"/>
    </location>
</feature>
<dbReference type="AlphaFoldDB" id="A0AAD4C153"/>
<accession>A0AAD4C153</accession>
<evidence type="ECO:0000313" key="4">
    <source>
        <dbReference type="Proteomes" id="UP001194468"/>
    </source>
</evidence>
<name>A0AAD4C153_BOLED</name>
<feature type="region of interest" description="Disordered" evidence="2">
    <location>
        <begin position="1"/>
        <end position="26"/>
    </location>
</feature>
<keyword evidence="1" id="KW-0175">Coiled coil</keyword>
<organism evidence="3 4">
    <name type="scientific">Boletus edulis BED1</name>
    <dbReference type="NCBI Taxonomy" id="1328754"/>
    <lineage>
        <taxon>Eukaryota</taxon>
        <taxon>Fungi</taxon>
        <taxon>Dikarya</taxon>
        <taxon>Basidiomycota</taxon>
        <taxon>Agaricomycotina</taxon>
        <taxon>Agaricomycetes</taxon>
        <taxon>Agaricomycetidae</taxon>
        <taxon>Boletales</taxon>
        <taxon>Boletineae</taxon>
        <taxon>Boletaceae</taxon>
        <taxon>Boletoideae</taxon>
        <taxon>Boletus</taxon>
    </lineage>
</organism>
<dbReference type="Proteomes" id="UP001194468">
    <property type="component" value="Unassembled WGS sequence"/>
</dbReference>
<keyword evidence="4" id="KW-1185">Reference proteome</keyword>
<feature type="region of interest" description="Disordered" evidence="2">
    <location>
        <begin position="265"/>
        <end position="336"/>
    </location>
</feature>
<feature type="region of interest" description="Disordered" evidence="2">
    <location>
        <begin position="174"/>
        <end position="232"/>
    </location>
</feature>
<feature type="compositionally biased region" description="Polar residues" evidence="2">
    <location>
        <begin position="199"/>
        <end position="214"/>
    </location>
</feature>
<reference evidence="3" key="2">
    <citation type="journal article" date="2020" name="Nat. Commun.">
        <title>Large-scale genome sequencing of mycorrhizal fungi provides insights into the early evolution of symbiotic traits.</title>
        <authorList>
            <person name="Miyauchi S."/>
            <person name="Kiss E."/>
            <person name="Kuo A."/>
            <person name="Drula E."/>
            <person name="Kohler A."/>
            <person name="Sanchez-Garcia M."/>
            <person name="Morin E."/>
            <person name="Andreopoulos B."/>
            <person name="Barry K.W."/>
            <person name="Bonito G."/>
            <person name="Buee M."/>
            <person name="Carver A."/>
            <person name="Chen C."/>
            <person name="Cichocki N."/>
            <person name="Clum A."/>
            <person name="Culley D."/>
            <person name="Crous P.W."/>
            <person name="Fauchery L."/>
            <person name="Girlanda M."/>
            <person name="Hayes R.D."/>
            <person name="Keri Z."/>
            <person name="LaButti K."/>
            <person name="Lipzen A."/>
            <person name="Lombard V."/>
            <person name="Magnuson J."/>
            <person name="Maillard F."/>
            <person name="Murat C."/>
            <person name="Nolan M."/>
            <person name="Ohm R.A."/>
            <person name="Pangilinan J."/>
            <person name="Pereira M.F."/>
            <person name="Perotto S."/>
            <person name="Peter M."/>
            <person name="Pfister S."/>
            <person name="Riley R."/>
            <person name="Sitrit Y."/>
            <person name="Stielow J.B."/>
            <person name="Szollosi G."/>
            <person name="Zifcakova L."/>
            <person name="Stursova M."/>
            <person name="Spatafora J.W."/>
            <person name="Tedersoo L."/>
            <person name="Vaario L.M."/>
            <person name="Yamada A."/>
            <person name="Yan M."/>
            <person name="Wang P."/>
            <person name="Xu J."/>
            <person name="Bruns T."/>
            <person name="Baldrian P."/>
            <person name="Vilgalys R."/>
            <person name="Dunand C."/>
            <person name="Henrissat B."/>
            <person name="Grigoriev I.V."/>
            <person name="Hibbett D."/>
            <person name="Nagy L.G."/>
            <person name="Martin F.M."/>
        </authorList>
    </citation>
    <scope>NUCLEOTIDE SEQUENCE</scope>
    <source>
        <strain evidence="3">BED1</strain>
    </source>
</reference>
<feature type="region of interest" description="Disordered" evidence="2">
    <location>
        <begin position="354"/>
        <end position="390"/>
    </location>
</feature>
<reference evidence="3" key="1">
    <citation type="submission" date="2019-10" db="EMBL/GenBank/DDBJ databases">
        <authorList>
            <consortium name="DOE Joint Genome Institute"/>
            <person name="Kuo A."/>
            <person name="Miyauchi S."/>
            <person name="Kiss E."/>
            <person name="Drula E."/>
            <person name="Kohler A."/>
            <person name="Sanchez-Garcia M."/>
            <person name="Andreopoulos B."/>
            <person name="Barry K.W."/>
            <person name="Bonito G."/>
            <person name="Buee M."/>
            <person name="Carver A."/>
            <person name="Chen C."/>
            <person name="Cichocki N."/>
            <person name="Clum A."/>
            <person name="Culley D."/>
            <person name="Crous P.W."/>
            <person name="Fauchery L."/>
            <person name="Girlanda M."/>
            <person name="Hayes R."/>
            <person name="Keri Z."/>
            <person name="LaButti K."/>
            <person name="Lipzen A."/>
            <person name="Lombard V."/>
            <person name="Magnuson J."/>
            <person name="Maillard F."/>
            <person name="Morin E."/>
            <person name="Murat C."/>
            <person name="Nolan M."/>
            <person name="Ohm R."/>
            <person name="Pangilinan J."/>
            <person name="Pereira M."/>
            <person name="Perotto S."/>
            <person name="Peter M."/>
            <person name="Riley R."/>
            <person name="Sitrit Y."/>
            <person name="Stielow B."/>
            <person name="Szollosi G."/>
            <person name="Zifcakova L."/>
            <person name="Stursova M."/>
            <person name="Spatafora J.W."/>
            <person name="Tedersoo L."/>
            <person name="Vaario L.-M."/>
            <person name="Yamada A."/>
            <person name="Yan M."/>
            <person name="Wang P."/>
            <person name="Xu J."/>
            <person name="Bruns T."/>
            <person name="Baldrian P."/>
            <person name="Vilgalys R."/>
            <person name="Henrissat B."/>
            <person name="Grigoriev I.V."/>
            <person name="Hibbett D."/>
            <person name="Nagy L.G."/>
            <person name="Martin F.M."/>
        </authorList>
    </citation>
    <scope>NUCLEOTIDE SEQUENCE</scope>
    <source>
        <strain evidence="3">BED1</strain>
    </source>
</reference>
<protein>
    <submittedName>
        <fullName evidence="3">Uncharacterized protein</fullName>
    </submittedName>
</protein>